<feature type="non-terminal residue" evidence="1">
    <location>
        <position position="44"/>
    </location>
</feature>
<evidence type="ECO:0000313" key="1">
    <source>
        <dbReference type="EMBL" id="KHJ77076.1"/>
    </source>
</evidence>
<proteinExistence type="predicted"/>
<dbReference type="AlphaFoldDB" id="A0A0B1RZJ6"/>
<reference evidence="1 2" key="1">
    <citation type="submission" date="2014-03" db="EMBL/GenBank/DDBJ databases">
        <title>Draft genome of the hookworm Oesophagostomum dentatum.</title>
        <authorList>
            <person name="Mitreva M."/>
        </authorList>
    </citation>
    <scope>NUCLEOTIDE SEQUENCE [LARGE SCALE GENOMIC DNA]</scope>
    <source>
        <strain evidence="1 2">OD-Hann</strain>
    </source>
</reference>
<dbReference type="EMBL" id="KN611122">
    <property type="protein sequence ID" value="KHJ77076.1"/>
    <property type="molecule type" value="Genomic_DNA"/>
</dbReference>
<evidence type="ECO:0000313" key="2">
    <source>
        <dbReference type="Proteomes" id="UP000053660"/>
    </source>
</evidence>
<gene>
    <name evidence="1" type="ORF">OESDEN_23304</name>
</gene>
<dbReference type="OrthoDB" id="409189at2759"/>
<keyword evidence="2" id="KW-1185">Reference proteome</keyword>
<dbReference type="Proteomes" id="UP000053660">
    <property type="component" value="Unassembled WGS sequence"/>
</dbReference>
<name>A0A0B1RZJ6_OESDE</name>
<accession>A0A0B1RZJ6</accession>
<sequence>MFDVSYKKWLLKKREELGSVDAIAENIPSPIQAFLDDCLKPLTK</sequence>
<organism evidence="1 2">
    <name type="scientific">Oesophagostomum dentatum</name>
    <name type="common">Nodular worm</name>
    <dbReference type="NCBI Taxonomy" id="61180"/>
    <lineage>
        <taxon>Eukaryota</taxon>
        <taxon>Metazoa</taxon>
        <taxon>Ecdysozoa</taxon>
        <taxon>Nematoda</taxon>
        <taxon>Chromadorea</taxon>
        <taxon>Rhabditida</taxon>
        <taxon>Rhabditina</taxon>
        <taxon>Rhabditomorpha</taxon>
        <taxon>Strongyloidea</taxon>
        <taxon>Strongylidae</taxon>
        <taxon>Oesophagostomum</taxon>
    </lineage>
</organism>
<protein>
    <submittedName>
        <fullName evidence="1">Uncharacterized protein</fullName>
    </submittedName>
</protein>